<accession>A0A1H7L093</accession>
<organism evidence="1 2">
    <name type="scientific">Pseudobutyrivibrio ruminis</name>
    <dbReference type="NCBI Taxonomy" id="46206"/>
    <lineage>
        <taxon>Bacteria</taxon>
        <taxon>Bacillati</taxon>
        <taxon>Bacillota</taxon>
        <taxon>Clostridia</taxon>
        <taxon>Lachnospirales</taxon>
        <taxon>Lachnospiraceae</taxon>
        <taxon>Pseudobutyrivibrio</taxon>
    </lineage>
</organism>
<dbReference type="RefSeq" id="WP_074791749.1">
    <property type="nucleotide sequence ID" value="NZ_FNZX01000014.1"/>
</dbReference>
<gene>
    <name evidence="1" type="ORF">SAMN02910377_02201</name>
</gene>
<evidence type="ECO:0000313" key="2">
    <source>
        <dbReference type="Proteomes" id="UP000182321"/>
    </source>
</evidence>
<dbReference type="Proteomes" id="UP000182321">
    <property type="component" value="Unassembled WGS sequence"/>
</dbReference>
<dbReference type="EMBL" id="FNZX01000014">
    <property type="protein sequence ID" value="SEK92451.1"/>
    <property type="molecule type" value="Genomic_DNA"/>
</dbReference>
<evidence type="ECO:0000313" key="1">
    <source>
        <dbReference type="EMBL" id="SEK92451.1"/>
    </source>
</evidence>
<name>A0A1H7L093_9FIRM</name>
<dbReference type="AlphaFoldDB" id="A0A1H7L093"/>
<keyword evidence="2" id="KW-1185">Reference proteome</keyword>
<sequence length="95" mass="11260">MVLENEKVRSEKLYCVGYLKNLGKYILSQTIPASAWYNRYYEITKEQYDSFGSESLDEFANECLYFKHEDKFLFSDLISENNDYNKSLRLKAKGN</sequence>
<proteinExistence type="predicted"/>
<protein>
    <submittedName>
        <fullName evidence="1">Uncharacterized protein</fullName>
    </submittedName>
</protein>
<reference evidence="2" key="1">
    <citation type="submission" date="2016-10" db="EMBL/GenBank/DDBJ databases">
        <authorList>
            <person name="Varghese N."/>
        </authorList>
    </citation>
    <scope>NUCLEOTIDE SEQUENCE [LARGE SCALE GENOMIC DNA]</scope>
    <source>
        <strain evidence="2">ACV-9</strain>
    </source>
</reference>